<feature type="region of interest" description="Disordered" evidence="1">
    <location>
        <begin position="151"/>
        <end position="231"/>
    </location>
</feature>
<gene>
    <name evidence="2" type="ORF">NKR23_g9334</name>
</gene>
<organism evidence="2 3">
    <name type="scientific">Pleurostoma richardsiae</name>
    <dbReference type="NCBI Taxonomy" id="41990"/>
    <lineage>
        <taxon>Eukaryota</taxon>
        <taxon>Fungi</taxon>
        <taxon>Dikarya</taxon>
        <taxon>Ascomycota</taxon>
        <taxon>Pezizomycotina</taxon>
        <taxon>Sordariomycetes</taxon>
        <taxon>Sordariomycetidae</taxon>
        <taxon>Calosphaeriales</taxon>
        <taxon>Pleurostomataceae</taxon>
        <taxon>Pleurostoma</taxon>
    </lineage>
</organism>
<protein>
    <recommendedName>
        <fullName evidence="4">CMP/dCMP-type deaminase domain-containing protein</fullName>
    </recommendedName>
</protein>
<dbReference type="InterPro" id="IPR016193">
    <property type="entry name" value="Cytidine_deaminase-like"/>
</dbReference>
<dbReference type="GO" id="GO:0003824">
    <property type="term" value="F:catalytic activity"/>
    <property type="evidence" value="ECO:0007669"/>
    <property type="project" value="InterPro"/>
</dbReference>
<name>A0AA38RFU8_9PEZI</name>
<reference evidence="2" key="1">
    <citation type="submission" date="2022-07" db="EMBL/GenBank/DDBJ databases">
        <title>Fungi with potential for degradation of polypropylene.</title>
        <authorList>
            <person name="Gostincar C."/>
        </authorList>
    </citation>
    <scope>NUCLEOTIDE SEQUENCE</scope>
    <source>
        <strain evidence="2">EXF-13308</strain>
    </source>
</reference>
<feature type="region of interest" description="Disordered" evidence="1">
    <location>
        <begin position="274"/>
        <end position="332"/>
    </location>
</feature>
<keyword evidence="3" id="KW-1185">Reference proteome</keyword>
<dbReference type="SUPFAM" id="SSF53927">
    <property type="entry name" value="Cytidine deaminase-like"/>
    <property type="match status" value="1"/>
</dbReference>
<dbReference type="AlphaFoldDB" id="A0AA38RFU8"/>
<evidence type="ECO:0000256" key="1">
    <source>
        <dbReference type="SAM" id="MobiDB-lite"/>
    </source>
</evidence>
<dbReference type="EMBL" id="JANBVO010000036">
    <property type="protein sequence ID" value="KAJ9137070.1"/>
    <property type="molecule type" value="Genomic_DNA"/>
</dbReference>
<evidence type="ECO:0000313" key="3">
    <source>
        <dbReference type="Proteomes" id="UP001174694"/>
    </source>
</evidence>
<sequence>MKSDYYLNLCLEQAAMSPLRYRHGCVVVKGGKVIGQGFNDYRSGYDGGGFKTGCLPTRSFPLGDTDPKSNSKQSRRQSAILKPVGGGGGGGHQANSGLSMHSEMMAINAALTSSSAAAAAAVSHAKPYLKVPGGGGKQKRLLRRDALAAYVQRQNENPNENEQKKKNRKNCKDDRFKCKGVKRATSSRAQKDADSYADHIITNRPEGCDVPSQSRDSVKRSGGGVKGGVTAPLKNYRLLPKSRITSPSCDLQDRMKNPRLVGADVYVARLVCSPPSPPTSSSESPAQESDATVETSMSNDSSDAASRVSAPTGSLHDELTSKKKPQLRAARNEAALDRRVIAESRPCYRCVSYMHSVGIKRVFWTNSQGQWESAKVRDLVDSLDSSVPGSGGDSDASAGMGDLFVTKHEVLMLRRMFAAGAR</sequence>
<evidence type="ECO:0008006" key="4">
    <source>
        <dbReference type="Google" id="ProtNLM"/>
    </source>
</evidence>
<proteinExistence type="predicted"/>
<evidence type="ECO:0000313" key="2">
    <source>
        <dbReference type="EMBL" id="KAJ9137070.1"/>
    </source>
</evidence>
<comment type="caution">
    <text evidence="2">The sequence shown here is derived from an EMBL/GenBank/DDBJ whole genome shotgun (WGS) entry which is preliminary data.</text>
</comment>
<feature type="compositionally biased region" description="Polar residues" evidence="1">
    <location>
        <begin position="286"/>
        <end position="312"/>
    </location>
</feature>
<dbReference type="Gene3D" id="3.40.140.10">
    <property type="entry name" value="Cytidine Deaminase, domain 2"/>
    <property type="match status" value="1"/>
</dbReference>
<dbReference type="GO" id="GO:0006139">
    <property type="term" value="P:nucleobase-containing compound metabolic process"/>
    <property type="evidence" value="ECO:0007669"/>
    <property type="project" value="UniProtKB-ARBA"/>
</dbReference>
<feature type="region of interest" description="Disordered" evidence="1">
    <location>
        <begin position="58"/>
        <end position="97"/>
    </location>
</feature>
<accession>A0AA38RFU8</accession>
<dbReference type="Proteomes" id="UP001174694">
    <property type="component" value="Unassembled WGS sequence"/>
</dbReference>